<dbReference type="Gene3D" id="1.10.260.40">
    <property type="entry name" value="lambda repressor-like DNA-binding domains"/>
    <property type="match status" value="1"/>
</dbReference>
<name>A0ABV8LMV3_9ACTN</name>
<dbReference type="Gene3D" id="1.25.40.10">
    <property type="entry name" value="Tetratricopeptide repeat domain"/>
    <property type="match status" value="1"/>
</dbReference>
<feature type="region of interest" description="Disordered" evidence="1">
    <location>
        <begin position="385"/>
        <end position="410"/>
    </location>
</feature>
<gene>
    <name evidence="2" type="ORF">ACFOZ4_10845</name>
</gene>
<dbReference type="Proteomes" id="UP001595816">
    <property type="component" value="Unassembled WGS sequence"/>
</dbReference>
<sequence>MSTSTAPSANGLLMDARRAKASPTGSGRPMSRQELAEAVAEHIYAQHGLHVSIDDGYIGKLERGEHRWPTARYREALCHVLGVPDPSALGFHIIRGHRHQPSPDATAADECQSSDDLIHSAGHWLELLKMFVSWTDSHNTSQLLRAGETQTHILQTHLRSLTRPPSLMLTAQARWFEFLSWAADNSLRDHEAARWIEQARDLALAATDTRLASYTLMRQAQQCAEHGRGVDAVDLAIKARRHSAAAPRTHALAYVREAHGHALLGDGHSAYAAIRHAHRVAGRTSADDEADLDHHCTPQYIDAYDAYCHLLLGQPDLAARQLEVVVAGKPPTSRHDEALYRAWLSHAYRQLRRTDEAIDQYQQVYALASATGSARVLRALHTPTELGLRSPSPSSATRRITARRQTATSRRRFQAKNTLDHGFGVAG</sequence>
<dbReference type="InterPro" id="IPR011990">
    <property type="entry name" value="TPR-like_helical_dom_sf"/>
</dbReference>
<dbReference type="InterPro" id="IPR010982">
    <property type="entry name" value="Lambda_DNA-bd_dom_sf"/>
</dbReference>
<evidence type="ECO:0000313" key="3">
    <source>
        <dbReference type="Proteomes" id="UP001595816"/>
    </source>
</evidence>
<reference evidence="3" key="1">
    <citation type="journal article" date="2019" name="Int. J. Syst. Evol. Microbiol.">
        <title>The Global Catalogue of Microorganisms (GCM) 10K type strain sequencing project: providing services to taxonomists for standard genome sequencing and annotation.</title>
        <authorList>
            <consortium name="The Broad Institute Genomics Platform"/>
            <consortium name="The Broad Institute Genome Sequencing Center for Infectious Disease"/>
            <person name="Wu L."/>
            <person name="Ma J."/>
        </authorList>
    </citation>
    <scope>NUCLEOTIDE SEQUENCE [LARGE SCALE GENOMIC DNA]</scope>
    <source>
        <strain evidence="3">CGMCC 4.7289</strain>
    </source>
</reference>
<feature type="compositionally biased region" description="Low complexity" evidence="1">
    <location>
        <begin position="394"/>
        <end position="408"/>
    </location>
</feature>
<dbReference type="EMBL" id="JBHSAY010000006">
    <property type="protein sequence ID" value="MFC4131099.1"/>
    <property type="molecule type" value="Genomic_DNA"/>
</dbReference>
<evidence type="ECO:0008006" key="4">
    <source>
        <dbReference type="Google" id="ProtNLM"/>
    </source>
</evidence>
<evidence type="ECO:0000256" key="1">
    <source>
        <dbReference type="SAM" id="MobiDB-lite"/>
    </source>
</evidence>
<accession>A0ABV8LMV3</accession>
<organism evidence="2 3">
    <name type="scientific">Hamadaea flava</name>
    <dbReference type="NCBI Taxonomy" id="1742688"/>
    <lineage>
        <taxon>Bacteria</taxon>
        <taxon>Bacillati</taxon>
        <taxon>Actinomycetota</taxon>
        <taxon>Actinomycetes</taxon>
        <taxon>Micromonosporales</taxon>
        <taxon>Micromonosporaceae</taxon>
        <taxon>Hamadaea</taxon>
    </lineage>
</organism>
<comment type="caution">
    <text evidence="2">The sequence shown here is derived from an EMBL/GenBank/DDBJ whole genome shotgun (WGS) entry which is preliminary data.</text>
</comment>
<dbReference type="RefSeq" id="WP_253754305.1">
    <property type="nucleotide sequence ID" value="NZ_JAMZDZ010000001.1"/>
</dbReference>
<feature type="region of interest" description="Disordered" evidence="1">
    <location>
        <begin position="1"/>
        <end position="30"/>
    </location>
</feature>
<keyword evidence="3" id="KW-1185">Reference proteome</keyword>
<protein>
    <recommendedName>
        <fullName evidence="4">XRE family transcriptional regulator</fullName>
    </recommendedName>
</protein>
<evidence type="ECO:0000313" key="2">
    <source>
        <dbReference type="EMBL" id="MFC4131099.1"/>
    </source>
</evidence>
<dbReference type="SUPFAM" id="SSF48452">
    <property type="entry name" value="TPR-like"/>
    <property type="match status" value="1"/>
</dbReference>
<proteinExistence type="predicted"/>